<evidence type="ECO:0000256" key="4">
    <source>
        <dbReference type="ARBA" id="ARBA00023239"/>
    </source>
</evidence>
<feature type="domain" description="3-dehydroquinate synthase N-terminal" evidence="5">
    <location>
        <begin position="84"/>
        <end position="193"/>
    </location>
</feature>
<keyword evidence="3" id="KW-0520">NAD</keyword>
<comment type="caution">
    <text evidence="6">The sequence shown here is derived from an EMBL/GenBank/DDBJ whole genome shotgun (WGS) entry which is preliminary data.</text>
</comment>
<dbReference type="CDD" id="cd08199">
    <property type="entry name" value="EEVS"/>
    <property type="match status" value="1"/>
</dbReference>
<dbReference type="Proteomes" id="UP001369815">
    <property type="component" value="Unassembled WGS sequence"/>
</dbReference>
<dbReference type="SUPFAM" id="SSF56796">
    <property type="entry name" value="Dehydroquinate synthase-like"/>
    <property type="match status" value="1"/>
</dbReference>
<evidence type="ECO:0000259" key="5">
    <source>
        <dbReference type="Pfam" id="PF01761"/>
    </source>
</evidence>
<dbReference type="GO" id="GO:0017000">
    <property type="term" value="P:antibiotic biosynthetic process"/>
    <property type="evidence" value="ECO:0007669"/>
    <property type="project" value="InterPro"/>
</dbReference>
<dbReference type="Gene3D" id="1.20.1090.10">
    <property type="entry name" value="Dehydroquinate synthase-like - alpha domain"/>
    <property type="match status" value="2"/>
</dbReference>
<dbReference type="PANTHER" id="PTHR43622">
    <property type="entry name" value="3-DEHYDROQUINATE SYNTHASE"/>
    <property type="match status" value="1"/>
</dbReference>
<dbReference type="Gene3D" id="3.40.50.1970">
    <property type="match status" value="1"/>
</dbReference>
<gene>
    <name evidence="6" type="ORF">Daesc_004775</name>
</gene>
<protein>
    <recommendedName>
        <fullName evidence="5">3-dehydroquinate synthase N-terminal domain-containing protein</fullName>
    </recommendedName>
</protein>
<evidence type="ECO:0000256" key="1">
    <source>
        <dbReference type="ARBA" id="ARBA00022723"/>
    </source>
</evidence>
<name>A0AAX6MQN1_9PEZI</name>
<dbReference type="FunFam" id="3.40.50.1970:FF:000018">
    <property type="entry name" value="Related to 2-epi-5-epi-valiolone synthase"/>
    <property type="match status" value="1"/>
</dbReference>
<keyword evidence="1" id="KW-0479">Metal-binding</keyword>
<keyword evidence="2" id="KW-0547">Nucleotide-binding</keyword>
<dbReference type="EMBL" id="JBANMG010000004">
    <property type="protein sequence ID" value="KAK6954806.1"/>
    <property type="molecule type" value="Genomic_DNA"/>
</dbReference>
<reference evidence="6 7" key="1">
    <citation type="journal article" date="2024" name="Front Chem Biol">
        <title>Unveiling the potential of Daldinia eschscholtzii MFLUCC 19-0629 through bioactivity and bioinformatics studies for enhanced sustainable agriculture production.</title>
        <authorList>
            <person name="Brooks S."/>
            <person name="Weaver J.A."/>
            <person name="Klomchit A."/>
            <person name="Alharthi S.A."/>
            <person name="Onlamun T."/>
            <person name="Nurani R."/>
            <person name="Vong T.K."/>
            <person name="Alberti F."/>
            <person name="Greco C."/>
        </authorList>
    </citation>
    <scope>NUCLEOTIDE SEQUENCE [LARGE SCALE GENOMIC DNA]</scope>
    <source>
        <strain evidence="6">MFLUCC 19-0629</strain>
    </source>
</reference>
<organism evidence="6 7">
    <name type="scientific">Daldinia eschscholtzii</name>
    <dbReference type="NCBI Taxonomy" id="292717"/>
    <lineage>
        <taxon>Eukaryota</taxon>
        <taxon>Fungi</taxon>
        <taxon>Dikarya</taxon>
        <taxon>Ascomycota</taxon>
        <taxon>Pezizomycotina</taxon>
        <taxon>Sordariomycetes</taxon>
        <taxon>Xylariomycetidae</taxon>
        <taxon>Xylariales</taxon>
        <taxon>Hypoxylaceae</taxon>
        <taxon>Daldinia</taxon>
    </lineage>
</organism>
<dbReference type="InterPro" id="IPR035872">
    <property type="entry name" value="EEVS-like"/>
</dbReference>
<evidence type="ECO:0000313" key="7">
    <source>
        <dbReference type="Proteomes" id="UP001369815"/>
    </source>
</evidence>
<dbReference type="GO" id="GO:0000166">
    <property type="term" value="F:nucleotide binding"/>
    <property type="evidence" value="ECO:0007669"/>
    <property type="project" value="UniProtKB-KW"/>
</dbReference>
<dbReference type="Pfam" id="PF01761">
    <property type="entry name" value="DHQ_synthase"/>
    <property type="match status" value="1"/>
</dbReference>
<dbReference type="PANTHER" id="PTHR43622:SF3">
    <property type="entry name" value="2-EPI-5-EPI-VALIOLONE SYNTHASE"/>
    <property type="match status" value="1"/>
</dbReference>
<proteinExistence type="predicted"/>
<keyword evidence="7" id="KW-1185">Reference proteome</keyword>
<dbReference type="InterPro" id="IPR050071">
    <property type="entry name" value="Dehydroquinate_synthase"/>
</dbReference>
<dbReference type="AlphaFoldDB" id="A0AAX6MQN1"/>
<sequence length="457" mass="50526">MSDYKATVEETKRGFHVEGYEKIEYDFTFVDGIFDIAKPNLAECYVKWGRVLAIMDRQVYAIYGSKIEEYFDYFNIKLKVHQTSIGETAKTMDTFLGIVDKMNEVGIIRKEPVLIVGGGLATDVGGFACAAYRRNTPFIRVPTTLIGLVDAAVSIKVAINHGRLKNRLGAYHAPAITFLDWNFLRTLPSAQIRNGFAELIKISSCSHLQVFDLLDKYCEHLIESKFGQTDGSQPEIRKAADVVRHPGLKHNTKWSPMHELIPETPLRHGHAISIDMAYSATLARKRGLLSDRDHRRLLELFSRAGLSIDHPQFDNDVIEKGTVAILKTRDGLLRLAVPSPLGSCTFLNEVSIQELKEALATHKAIAKTFPREGLGIETYVDGSDMGYIDFETESLNIEKAAEKARGVPTTNLKEPGELKGHIMSRNGLPGANASDLCSADIQDGAVNGPPNGIKAQA</sequence>
<dbReference type="GO" id="GO:0003856">
    <property type="term" value="F:3-dehydroquinate synthase activity"/>
    <property type="evidence" value="ECO:0007669"/>
    <property type="project" value="TreeGrafter"/>
</dbReference>
<evidence type="ECO:0000256" key="3">
    <source>
        <dbReference type="ARBA" id="ARBA00023027"/>
    </source>
</evidence>
<keyword evidence="4" id="KW-0456">Lyase</keyword>
<dbReference type="GO" id="GO:0046872">
    <property type="term" value="F:metal ion binding"/>
    <property type="evidence" value="ECO:0007669"/>
    <property type="project" value="UniProtKB-KW"/>
</dbReference>
<dbReference type="InterPro" id="IPR030960">
    <property type="entry name" value="DHQS/DOIS_N"/>
</dbReference>
<evidence type="ECO:0000313" key="6">
    <source>
        <dbReference type="EMBL" id="KAK6954806.1"/>
    </source>
</evidence>
<evidence type="ECO:0000256" key="2">
    <source>
        <dbReference type="ARBA" id="ARBA00022741"/>
    </source>
</evidence>
<accession>A0AAX6MQN1</accession>